<dbReference type="EMBL" id="JASBNA010000019">
    <property type="protein sequence ID" value="KAK7685780.1"/>
    <property type="molecule type" value="Genomic_DNA"/>
</dbReference>
<keyword evidence="3" id="KW-1185">Reference proteome</keyword>
<accession>A0AAW0G9S3</accession>
<reference evidence="2 3" key="1">
    <citation type="submission" date="2022-09" db="EMBL/GenBank/DDBJ databases">
        <authorList>
            <person name="Palmer J.M."/>
        </authorList>
    </citation>
    <scope>NUCLEOTIDE SEQUENCE [LARGE SCALE GENOMIC DNA]</scope>
    <source>
        <strain evidence="2 3">DSM 7382</strain>
    </source>
</reference>
<evidence type="ECO:0000256" key="1">
    <source>
        <dbReference type="SAM" id="MobiDB-lite"/>
    </source>
</evidence>
<gene>
    <name evidence="2" type="ORF">QCA50_011126</name>
</gene>
<dbReference type="Proteomes" id="UP001385951">
    <property type="component" value="Unassembled WGS sequence"/>
</dbReference>
<feature type="compositionally biased region" description="Acidic residues" evidence="1">
    <location>
        <begin position="237"/>
        <end position="285"/>
    </location>
</feature>
<protein>
    <submittedName>
        <fullName evidence="2">Uncharacterized protein</fullName>
    </submittedName>
</protein>
<dbReference type="InterPro" id="IPR006616">
    <property type="entry name" value="DM9_repeat"/>
</dbReference>
<dbReference type="Pfam" id="PF11901">
    <property type="entry name" value="DM9"/>
    <property type="match status" value="1"/>
</dbReference>
<proteinExistence type="predicted"/>
<sequence length="285" mass="31989">MGIFDISLPEGEQRSQERVLSAFVNELRKEGIKDVRIIAFKEAVHRSNLSVSVQWKRLIDTLNECVPLLPNGISPWSSKYFPVWHAGEAVMKHNDGSKTFLGSALIINEGEHSLHPCQIVVKSSTSFSCLVPLDSQLRKHDGRWELQPLDLRRMEWVPSSRGKVPSGRSPVQGGYERGQELYHARVTVRREQYIGITGNHLIGCKYVLDDEELTEDRDLDILCWKKGRAPNDRDNGSSDDDSADDIEESDDDIEDGGTEDGSGDSEPESSESDSEESDDDGTMWE</sequence>
<name>A0AAW0G9S3_9APHY</name>
<evidence type="ECO:0000313" key="2">
    <source>
        <dbReference type="EMBL" id="KAK7685780.1"/>
    </source>
</evidence>
<comment type="caution">
    <text evidence="2">The sequence shown here is derived from an EMBL/GenBank/DDBJ whole genome shotgun (WGS) entry which is preliminary data.</text>
</comment>
<dbReference type="AlphaFoldDB" id="A0AAW0G9S3"/>
<evidence type="ECO:0000313" key="3">
    <source>
        <dbReference type="Proteomes" id="UP001385951"/>
    </source>
</evidence>
<feature type="region of interest" description="Disordered" evidence="1">
    <location>
        <begin position="226"/>
        <end position="285"/>
    </location>
</feature>
<organism evidence="2 3">
    <name type="scientific">Cerrena zonata</name>
    <dbReference type="NCBI Taxonomy" id="2478898"/>
    <lineage>
        <taxon>Eukaryota</taxon>
        <taxon>Fungi</taxon>
        <taxon>Dikarya</taxon>
        <taxon>Basidiomycota</taxon>
        <taxon>Agaricomycotina</taxon>
        <taxon>Agaricomycetes</taxon>
        <taxon>Polyporales</taxon>
        <taxon>Cerrenaceae</taxon>
        <taxon>Cerrena</taxon>
    </lineage>
</organism>